<keyword evidence="3" id="KW-0813">Transport</keyword>
<protein>
    <submittedName>
        <fullName evidence="10">AI-2E family transporter</fullName>
    </submittedName>
</protein>
<feature type="transmembrane region" description="Helical" evidence="9">
    <location>
        <begin position="35"/>
        <end position="52"/>
    </location>
</feature>
<feature type="transmembrane region" description="Helical" evidence="9">
    <location>
        <begin position="290"/>
        <end position="317"/>
    </location>
</feature>
<reference evidence="10" key="1">
    <citation type="submission" date="2021-02" db="EMBL/GenBank/DDBJ databases">
        <title>Skermanella TT6 skin isolate.</title>
        <authorList>
            <person name="Lee K."/>
            <person name="Ganzorig M."/>
        </authorList>
    </citation>
    <scope>NUCLEOTIDE SEQUENCE</scope>
    <source>
        <strain evidence="10">TT6</strain>
    </source>
</reference>
<feature type="transmembrane region" description="Helical" evidence="9">
    <location>
        <begin position="89"/>
        <end position="113"/>
    </location>
</feature>
<keyword evidence="4" id="KW-1003">Cell membrane</keyword>
<accession>A0ABX7BBA1</accession>
<evidence type="ECO:0000313" key="10">
    <source>
        <dbReference type="EMBL" id="QQP91414.1"/>
    </source>
</evidence>
<feature type="transmembrane region" description="Helical" evidence="9">
    <location>
        <begin position="262"/>
        <end position="284"/>
    </location>
</feature>
<dbReference type="InterPro" id="IPR002549">
    <property type="entry name" value="AI-2E-like"/>
</dbReference>
<feature type="transmembrane region" description="Helical" evidence="9">
    <location>
        <begin position="329"/>
        <end position="346"/>
    </location>
</feature>
<dbReference type="EMBL" id="CP067420">
    <property type="protein sequence ID" value="QQP91414.1"/>
    <property type="molecule type" value="Genomic_DNA"/>
</dbReference>
<keyword evidence="6 9" id="KW-1133">Transmembrane helix</keyword>
<comment type="subcellular location">
    <subcellularLocation>
        <location evidence="1">Cell membrane</location>
        <topology evidence="1">Multi-pass membrane protein</topology>
    </subcellularLocation>
</comment>
<dbReference type="PANTHER" id="PTHR21716:SF53">
    <property type="entry name" value="PERMEASE PERM-RELATED"/>
    <property type="match status" value="1"/>
</dbReference>
<evidence type="ECO:0000256" key="9">
    <source>
        <dbReference type="SAM" id="Phobius"/>
    </source>
</evidence>
<keyword evidence="5 9" id="KW-0812">Transmembrane</keyword>
<feature type="region of interest" description="Disordered" evidence="8">
    <location>
        <begin position="1"/>
        <end position="24"/>
    </location>
</feature>
<evidence type="ECO:0000256" key="6">
    <source>
        <dbReference type="ARBA" id="ARBA00022989"/>
    </source>
</evidence>
<evidence type="ECO:0000256" key="1">
    <source>
        <dbReference type="ARBA" id="ARBA00004651"/>
    </source>
</evidence>
<gene>
    <name evidence="10" type="ORF">IGS68_09495</name>
</gene>
<organism evidence="10 11">
    <name type="scientific">Skermanella cutis</name>
    <dbReference type="NCBI Taxonomy" id="2775420"/>
    <lineage>
        <taxon>Bacteria</taxon>
        <taxon>Pseudomonadati</taxon>
        <taxon>Pseudomonadota</taxon>
        <taxon>Alphaproteobacteria</taxon>
        <taxon>Rhodospirillales</taxon>
        <taxon>Azospirillaceae</taxon>
        <taxon>Skermanella</taxon>
    </lineage>
</organism>
<dbReference type="Proteomes" id="UP000595197">
    <property type="component" value="Chromosome"/>
</dbReference>
<dbReference type="Pfam" id="PF01594">
    <property type="entry name" value="AI-2E_transport"/>
    <property type="match status" value="1"/>
</dbReference>
<feature type="transmembrane region" description="Helical" evidence="9">
    <location>
        <begin position="58"/>
        <end position="77"/>
    </location>
</feature>
<evidence type="ECO:0000256" key="8">
    <source>
        <dbReference type="SAM" id="MobiDB-lite"/>
    </source>
</evidence>
<comment type="similarity">
    <text evidence="2">Belongs to the autoinducer-2 exporter (AI-2E) (TC 2.A.86) family.</text>
</comment>
<evidence type="ECO:0000256" key="5">
    <source>
        <dbReference type="ARBA" id="ARBA00022692"/>
    </source>
</evidence>
<proteinExistence type="inferred from homology"/>
<dbReference type="RefSeq" id="WP_201079292.1">
    <property type="nucleotide sequence ID" value="NZ_CP067420.1"/>
</dbReference>
<keyword evidence="11" id="KW-1185">Reference proteome</keyword>
<sequence>MSLTTSSSRALSPQSPASHGHGAARPVRVQPAAPAFSPGTTLGIIVTVVAALYFGRDILMPVALAVLLSFALAPIVIRLRRWGLGRVPSVILVVVLMFMAIVGFGTLVASQLVDLARNLPNYEQNIRAKIQSVRGATEGGGGGVIDQASEMLRELSRELEQATTPSPEAVARQAAESGQLDVLRPIPVEIHEPRPSPWNEIQTFLGPLVAPIGTAGIVLVFVIFMLLQREDLRDRLIRLVGANDLHRTTEAMDEAGARVSRYLLMQLIINVTYGIPVAIGLYFIGVPNPILWGVLATVLRFIPYVGPVVSAFFPIVLSFAVSPGWTDPLLTIGLFLSLELFSNNVLEPWLYGSSTGLSPLAVIAAAVVWITLWGPVGVLLATPLTVCLVVIGRHVPQLQFLHVMFGNDPVLPVEARFYQRLLARDPAEAAELAEEAAEERPLSVLYDELVLPALHLAEADRQRGAFDTATQAAIAEGIDTVVESLDDYEEPASPDGDEDKPPPVPSRVLCIAGRNELDRAAAVLAAHLLERDGLKAEALPCEAVSLRNLNKLDTADVRLICLSYLNPESVQHARRVVRRLRGRLGTSVPIVVGLWSGQGTLPPPDAESTIAADRLETTLSGTIAHIRKQQIFGSTEG</sequence>
<evidence type="ECO:0000256" key="2">
    <source>
        <dbReference type="ARBA" id="ARBA00009773"/>
    </source>
</evidence>
<evidence type="ECO:0000313" key="11">
    <source>
        <dbReference type="Proteomes" id="UP000595197"/>
    </source>
</evidence>
<evidence type="ECO:0000256" key="4">
    <source>
        <dbReference type="ARBA" id="ARBA00022475"/>
    </source>
</evidence>
<dbReference type="PANTHER" id="PTHR21716">
    <property type="entry name" value="TRANSMEMBRANE PROTEIN"/>
    <property type="match status" value="1"/>
</dbReference>
<evidence type="ECO:0000256" key="7">
    <source>
        <dbReference type="ARBA" id="ARBA00023136"/>
    </source>
</evidence>
<evidence type="ECO:0000256" key="3">
    <source>
        <dbReference type="ARBA" id="ARBA00022448"/>
    </source>
</evidence>
<feature type="transmembrane region" description="Helical" evidence="9">
    <location>
        <begin position="366"/>
        <end position="391"/>
    </location>
</feature>
<feature type="transmembrane region" description="Helical" evidence="9">
    <location>
        <begin position="204"/>
        <end position="227"/>
    </location>
</feature>
<feature type="compositionally biased region" description="Polar residues" evidence="8">
    <location>
        <begin position="1"/>
        <end position="17"/>
    </location>
</feature>
<name>A0ABX7BBA1_9PROT</name>
<keyword evidence="7 9" id="KW-0472">Membrane</keyword>